<dbReference type="STRING" id="438753.AZC_0355"/>
<dbReference type="AlphaFoldDB" id="A8IJT4"/>
<evidence type="ECO:0000256" key="1">
    <source>
        <dbReference type="SAM" id="MobiDB-lite"/>
    </source>
</evidence>
<dbReference type="Proteomes" id="UP000000270">
    <property type="component" value="Chromosome"/>
</dbReference>
<evidence type="ECO:0008006" key="5">
    <source>
        <dbReference type="Google" id="ProtNLM"/>
    </source>
</evidence>
<sequence length="98" mass="10284">MTHTDHHRPSHRLGASALAVALACTLMGASVAQAQQTKPVIVSPTYIAPIPGQNLSPPAPRQNMVPTPPPPTRPGEGDSARRIQGGSSQRQPLPNNNN</sequence>
<dbReference type="KEGG" id="azc:AZC_0355"/>
<evidence type="ECO:0000256" key="2">
    <source>
        <dbReference type="SAM" id="SignalP"/>
    </source>
</evidence>
<reference evidence="3 4" key="1">
    <citation type="journal article" date="2007" name="Appl. Environ. Microbiol.">
        <title>Rhizobial factors required for stem nodule maturation and maintenance in Sesbania rostrata-Azorhizobium caulinodans ORS571 symbiosis.</title>
        <authorList>
            <person name="Suzuki S."/>
            <person name="Aono T."/>
            <person name="Lee KB."/>
            <person name="Suzuki T."/>
            <person name="Liu CT."/>
            <person name="Miwa H."/>
            <person name="Wakao S."/>
            <person name="Iki T."/>
            <person name="Oyaizu H."/>
        </authorList>
    </citation>
    <scope>NUCLEOTIDE SEQUENCE [LARGE SCALE GENOMIC DNA]</scope>
    <source>
        <strain evidence="4">ATCC 43989 / DSM 5975 / JCM 20966 / LMG 6465 / NBRC 14845 / NCIMB 13405 / ORS 571</strain>
    </source>
</reference>
<evidence type="ECO:0000313" key="4">
    <source>
        <dbReference type="Proteomes" id="UP000000270"/>
    </source>
</evidence>
<dbReference type="HOGENOM" id="CLU_2327831_0_0_5"/>
<dbReference type="EMBL" id="AP009384">
    <property type="protein sequence ID" value="BAF86353.1"/>
    <property type="molecule type" value="Genomic_DNA"/>
</dbReference>
<feature type="compositionally biased region" description="Polar residues" evidence="1">
    <location>
        <begin position="85"/>
        <end position="98"/>
    </location>
</feature>
<reference evidence="3 4" key="5">
    <citation type="journal article" date="2010" name="Appl. Environ. Microbiol.">
        <title>phrR-like gene praR of Azorhizobium caulinodans ORS571 is essential for symbiosis with Sesbania rostrata and is involved in expression of reb genes.</title>
        <authorList>
            <person name="Akiba N."/>
            <person name="Aono T."/>
            <person name="Toyazaki H."/>
            <person name="Sato S."/>
            <person name="Oyaizu H."/>
        </authorList>
    </citation>
    <scope>NUCLEOTIDE SEQUENCE [LARGE SCALE GENOMIC DNA]</scope>
    <source>
        <strain evidence="4">ATCC 43989 / DSM 5975 / JCM 20966 / LMG 6465 / NBRC 14845 / NCIMB 13405 / ORS 571</strain>
    </source>
</reference>
<evidence type="ECO:0000313" key="3">
    <source>
        <dbReference type="EMBL" id="BAF86353.1"/>
    </source>
</evidence>
<reference evidence="3 4" key="6">
    <citation type="journal article" date="2011" name="Appl. Environ. Microbiol.">
        <title>Involvement of the azorhizobial chromosome partition gene (parA) in the onset of bacteroid differentiation during Sesbania rostrata stem nodule development.</title>
        <authorList>
            <person name="Liu CT."/>
            <person name="Lee KB."/>
            <person name="Wang YS."/>
            <person name="Peng MH."/>
            <person name="Lee KT."/>
            <person name="Suzuki S."/>
            <person name="Suzuki T."/>
            <person name="Oyaizu H."/>
        </authorList>
    </citation>
    <scope>NUCLEOTIDE SEQUENCE [LARGE SCALE GENOMIC DNA]</scope>
    <source>
        <strain evidence="4">ATCC 43989 / DSM 5975 / JCM 20966 / LMG 6465 / NBRC 14845 / NCIMB 13405 / ORS 571</strain>
    </source>
</reference>
<proteinExistence type="predicted"/>
<feature type="region of interest" description="Disordered" evidence="1">
    <location>
        <begin position="47"/>
        <end position="98"/>
    </location>
</feature>
<keyword evidence="2" id="KW-0732">Signal</keyword>
<accession>A8IJT4</accession>
<feature type="signal peptide" evidence="2">
    <location>
        <begin position="1"/>
        <end position="34"/>
    </location>
</feature>
<protein>
    <recommendedName>
        <fullName evidence="5">Lipoprotein</fullName>
    </recommendedName>
</protein>
<reference evidence="3 4" key="4">
    <citation type="journal article" date="2009" name="Appl. Environ. Microbiol.">
        <title>Comparative genome-wide transcriptional profiling of Azorhizobium caulinodans ORS571 grown under free-living and symbiotic conditions.</title>
        <authorList>
            <person name="Tsukada S."/>
            <person name="Aono T."/>
            <person name="Akiba N."/>
            <person name="Lee KB."/>
            <person name="Liu CT."/>
            <person name="Toyazaki H."/>
            <person name="Oyaizu H."/>
        </authorList>
    </citation>
    <scope>NUCLEOTIDE SEQUENCE [LARGE SCALE GENOMIC DNA]</scope>
    <source>
        <strain evidence="4">ATCC 43989 / DSM 5975 / JCM 20966 / LMG 6465 / NBRC 14845 / NCIMB 13405 / ORS 571</strain>
    </source>
</reference>
<reference evidence="3 4" key="3">
    <citation type="journal article" date="2008" name="BMC Genomics">
        <title>The genome of the versatile nitrogen fixer Azorhizobium caulinodans ORS571.</title>
        <authorList>
            <person name="Lee KB."/>
            <person name="Backer P.D."/>
            <person name="Aono T."/>
            <person name="Liu CT."/>
            <person name="Suzuki S."/>
            <person name="Suzuki T."/>
            <person name="Kaneko T."/>
            <person name="Yamada M."/>
            <person name="Tabata S."/>
            <person name="Kupfer D.M."/>
            <person name="Najar F.Z."/>
            <person name="Wiley G.B."/>
            <person name="Roe B."/>
            <person name="Binnewies T.T."/>
            <person name="Ussery D.W."/>
            <person name="D'Haeze W."/>
            <person name="Herder J.D."/>
            <person name="Gevers D."/>
            <person name="Vereecke D."/>
            <person name="Holsters M."/>
            <person name="Oyaizu H."/>
        </authorList>
    </citation>
    <scope>NUCLEOTIDE SEQUENCE [LARGE SCALE GENOMIC DNA]</scope>
    <source>
        <strain evidence="4">ATCC 43989 / DSM 5975 / JCM 20966 / LMG 6465 / NBRC 14845 / NCIMB 13405 / ORS 571</strain>
    </source>
</reference>
<dbReference type="RefSeq" id="WP_012168886.1">
    <property type="nucleotide sequence ID" value="NC_009937.1"/>
</dbReference>
<reference evidence="4" key="2">
    <citation type="submission" date="2007-04" db="EMBL/GenBank/DDBJ databases">
        <title>Complete genome sequence of the nitrogen-fixing bacterium Azorhizobium caulinodans ORS571.</title>
        <authorList>
            <person name="Lee K.B."/>
            <person name="Backer P.D."/>
            <person name="Aono T."/>
            <person name="Liu C.T."/>
            <person name="Suzuki S."/>
            <person name="Suzuki T."/>
            <person name="Kaneko T."/>
            <person name="Yamada M."/>
            <person name="Tabata S."/>
            <person name="Kupfer D.M."/>
            <person name="Najar F.Z."/>
            <person name="Wiley G.B."/>
            <person name="Roe B."/>
            <person name="Binnewies T."/>
            <person name="Ussery D."/>
            <person name="Vereecke D."/>
            <person name="Gevers D."/>
            <person name="Holsters M."/>
            <person name="Oyaizu H."/>
        </authorList>
    </citation>
    <scope>NUCLEOTIDE SEQUENCE [LARGE SCALE GENOMIC DNA]</scope>
    <source>
        <strain evidence="4">ATCC 43989 / DSM 5975 / JCM 20966 / LMG 6465 / NBRC 14845 / NCIMB 13405 / ORS 571</strain>
    </source>
</reference>
<gene>
    <name evidence="3" type="ordered locus">AZC_0355</name>
</gene>
<organism evidence="3 4">
    <name type="scientific">Azorhizobium caulinodans (strain ATCC 43989 / DSM 5975 / JCM 20966 / LMG 6465 / NBRC 14845 / NCIMB 13405 / ORS 571)</name>
    <dbReference type="NCBI Taxonomy" id="438753"/>
    <lineage>
        <taxon>Bacteria</taxon>
        <taxon>Pseudomonadati</taxon>
        <taxon>Pseudomonadota</taxon>
        <taxon>Alphaproteobacteria</taxon>
        <taxon>Hyphomicrobiales</taxon>
        <taxon>Xanthobacteraceae</taxon>
        <taxon>Azorhizobium</taxon>
    </lineage>
</organism>
<name>A8IJT4_AZOC5</name>
<keyword evidence="4" id="KW-1185">Reference proteome</keyword>
<feature type="chain" id="PRO_5002723667" description="Lipoprotein" evidence="2">
    <location>
        <begin position="35"/>
        <end position="98"/>
    </location>
</feature>